<keyword evidence="5" id="KW-0813">Transport</keyword>
<evidence type="ECO:0000256" key="12">
    <source>
        <dbReference type="ARBA" id="ARBA00023180"/>
    </source>
</evidence>
<dbReference type="CDD" id="cd17318">
    <property type="entry name" value="MFS_SLC17"/>
    <property type="match status" value="1"/>
</dbReference>
<evidence type="ECO:0000256" key="9">
    <source>
        <dbReference type="ARBA" id="ARBA00022989"/>
    </source>
</evidence>
<dbReference type="GO" id="GO:0015293">
    <property type="term" value="F:symporter activity"/>
    <property type="evidence" value="ECO:0007669"/>
    <property type="project" value="UniProtKB-KW"/>
</dbReference>
<evidence type="ECO:0000256" key="14">
    <source>
        <dbReference type="ARBA" id="ARBA00023329"/>
    </source>
</evidence>
<dbReference type="GO" id="GO:0016323">
    <property type="term" value="C:basolateral plasma membrane"/>
    <property type="evidence" value="ECO:0007669"/>
    <property type="project" value="UniProtKB-SubCell"/>
</dbReference>
<keyword evidence="12" id="KW-0325">Glycoprotein</keyword>
<feature type="transmembrane region" description="Helical" evidence="26">
    <location>
        <begin position="436"/>
        <end position="455"/>
    </location>
</feature>
<evidence type="ECO:0000256" key="22">
    <source>
        <dbReference type="ARBA" id="ARBA00069713"/>
    </source>
</evidence>
<evidence type="ECO:0000256" key="24">
    <source>
        <dbReference type="ARBA" id="ARBA00081195"/>
    </source>
</evidence>
<evidence type="ECO:0000256" key="23">
    <source>
        <dbReference type="ARBA" id="ARBA00080244"/>
    </source>
</evidence>
<dbReference type="SUPFAM" id="SSF103473">
    <property type="entry name" value="MFS general substrate transporter"/>
    <property type="match status" value="1"/>
</dbReference>
<feature type="transmembrane region" description="Helical" evidence="26">
    <location>
        <begin position="91"/>
        <end position="111"/>
    </location>
</feature>
<feature type="transmembrane region" description="Helical" evidence="26">
    <location>
        <begin position="207"/>
        <end position="226"/>
    </location>
</feature>
<feature type="transmembrane region" description="Helical" evidence="26">
    <location>
        <begin position="118"/>
        <end position="140"/>
    </location>
</feature>
<dbReference type="AlphaFoldDB" id="A0A4U8UTT4"/>
<dbReference type="GO" id="GO:0046942">
    <property type="term" value="P:carboxylic acid transport"/>
    <property type="evidence" value="ECO:0007669"/>
    <property type="project" value="UniProtKB-ARBA"/>
</dbReference>
<reference evidence="28 29" key="2">
    <citation type="journal article" date="2019" name="G3 (Bethesda)">
        <title>Hybrid Assembly of the Genome of the Entomopathogenic Nematode Steinernema carpocapsae Identifies the X-Chromosome.</title>
        <authorList>
            <person name="Serra L."/>
            <person name="Macchietto M."/>
            <person name="Macias-Munoz A."/>
            <person name="McGill C.J."/>
            <person name="Rodriguez I.M."/>
            <person name="Rodriguez B."/>
            <person name="Murad R."/>
            <person name="Mortazavi A."/>
        </authorList>
    </citation>
    <scope>NUCLEOTIDE SEQUENCE [LARGE SCALE GENOMIC DNA]</scope>
    <source>
        <strain evidence="28 29">ALL</strain>
    </source>
</reference>
<dbReference type="InterPro" id="IPR050382">
    <property type="entry name" value="MFS_Na/Anion_cotransporter"/>
</dbReference>
<dbReference type="STRING" id="34508.A0A4U8UTT4"/>
<gene>
    <name evidence="28" type="ORF">L596_003322</name>
</gene>
<dbReference type="PROSITE" id="PS50850">
    <property type="entry name" value="MFS"/>
    <property type="match status" value="1"/>
</dbReference>
<evidence type="ECO:0000256" key="20">
    <source>
        <dbReference type="ARBA" id="ARBA00051612"/>
    </source>
</evidence>
<evidence type="ECO:0000256" key="19">
    <source>
        <dbReference type="ARBA" id="ARBA00051447"/>
    </source>
</evidence>
<dbReference type="FunFam" id="1.20.1250.20:FF:000067">
    <property type="entry name" value="sialin isoform X2"/>
    <property type="match status" value="1"/>
</dbReference>
<comment type="catalytic activity">
    <reaction evidence="20">
        <text>D-glucuronate(out) + H(+)(out) = D-glucuronate(in) + H(+)(in)</text>
        <dbReference type="Rhea" id="RHEA:72591"/>
        <dbReference type="ChEBI" id="CHEBI:15378"/>
        <dbReference type="ChEBI" id="CHEBI:58720"/>
    </reaction>
    <physiologicalReaction direction="left-to-right" evidence="20">
        <dbReference type="Rhea" id="RHEA:72592"/>
    </physiologicalReaction>
</comment>
<feature type="transmembrane region" description="Helical" evidence="26">
    <location>
        <begin position="345"/>
        <end position="363"/>
    </location>
</feature>
<evidence type="ECO:0000256" key="10">
    <source>
        <dbReference type="ARBA" id="ARBA00023018"/>
    </source>
</evidence>
<comment type="subcellular location">
    <subcellularLocation>
        <location evidence="2">Basolateral cell membrane</location>
        <topology evidence="2">Multi-pass membrane protein</topology>
    </subcellularLocation>
    <subcellularLocation>
        <location evidence="3">Cytoplasmic vesicle</location>
        <location evidence="3">Secretory vesicle membrane</location>
        <topology evidence="3">Multi-pass membrane protein</topology>
    </subcellularLocation>
    <subcellularLocation>
        <location evidence="1">Cytoplasmic vesicle</location>
        <location evidence="1">Secretory vesicle</location>
        <location evidence="1">Synaptic vesicle membrane</location>
    </subcellularLocation>
    <subcellularLocation>
        <location evidence="4">Lysosome membrane</location>
    </subcellularLocation>
</comment>
<keyword evidence="13" id="KW-0458">Lysosome</keyword>
<dbReference type="InterPro" id="IPR036259">
    <property type="entry name" value="MFS_trans_sf"/>
</dbReference>
<organism evidence="28 29">
    <name type="scientific">Steinernema carpocapsae</name>
    <name type="common">Entomopathogenic nematode</name>
    <dbReference type="NCBI Taxonomy" id="34508"/>
    <lineage>
        <taxon>Eukaryota</taxon>
        <taxon>Metazoa</taxon>
        <taxon>Ecdysozoa</taxon>
        <taxon>Nematoda</taxon>
        <taxon>Chromadorea</taxon>
        <taxon>Rhabditida</taxon>
        <taxon>Tylenchina</taxon>
        <taxon>Panagrolaimomorpha</taxon>
        <taxon>Strongyloidoidea</taxon>
        <taxon>Steinernematidae</taxon>
        <taxon>Steinernema</taxon>
    </lineage>
</organism>
<feature type="transmembrane region" description="Helical" evidence="26">
    <location>
        <begin position="146"/>
        <end position="167"/>
    </location>
</feature>
<dbReference type="FunFam" id="1.20.1250.20:FF:000003">
    <property type="entry name" value="Solute carrier family 17 member 3"/>
    <property type="match status" value="1"/>
</dbReference>
<evidence type="ECO:0000256" key="8">
    <source>
        <dbReference type="ARBA" id="ARBA00022847"/>
    </source>
</evidence>
<comment type="catalytic activity">
    <reaction evidence="19">
        <text>L-glutamate(out) = L-glutamate(in)</text>
        <dbReference type="Rhea" id="RHEA:66336"/>
        <dbReference type="ChEBI" id="CHEBI:29985"/>
    </reaction>
    <physiologicalReaction direction="left-to-right" evidence="19">
        <dbReference type="Rhea" id="RHEA:66337"/>
    </physiologicalReaction>
</comment>
<accession>A0A4U8UTT4</accession>
<reference evidence="28 29" key="1">
    <citation type="journal article" date="2015" name="Genome Biol.">
        <title>Comparative genomics of Steinernema reveals deeply conserved gene regulatory networks.</title>
        <authorList>
            <person name="Dillman A.R."/>
            <person name="Macchietto M."/>
            <person name="Porter C.F."/>
            <person name="Rogers A."/>
            <person name="Williams B."/>
            <person name="Antoshechkin I."/>
            <person name="Lee M.M."/>
            <person name="Goodwin Z."/>
            <person name="Lu X."/>
            <person name="Lewis E.E."/>
            <person name="Goodrich-Blair H."/>
            <person name="Stock S.P."/>
            <person name="Adams B.J."/>
            <person name="Sternberg P.W."/>
            <person name="Mortazavi A."/>
        </authorList>
    </citation>
    <scope>NUCLEOTIDE SEQUENCE [LARGE SCALE GENOMIC DNA]</scope>
    <source>
        <strain evidence="28 29">ALL</strain>
    </source>
</reference>
<evidence type="ECO:0000256" key="11">
    <source>
        <dbReference type="ARBA" id="ARBA00023136"/>
    </source>
</evidence>
<feature type="transmembrane region" description="Helical" evidence="26">
    <location>
        <begin position="369"/>
        <end position="388"/>
    </location>
</feature>
<keyword evidence="8" id="KW-0769">Symport</keyword>
<keyword evidence="10" id="KW-0770">Synapse</keyword>
<dbReference type="GO" id="GO:0030672">
    <property type="term" value="C:synaptic vesicle membrane"/>
    <property type="evidence" value="ECO:0007669"/>
    <property type="project" value="UniProtKB-SubCell"/>
</dbReference>
<evidence type="ECO:0000256" key="6">
    <source>
        <dbReference type="ARBA" id="ARBA00022475"/>
    </source>
</evidence>
<keyword evidence="6" id="KW-1003">Cell membrane</keyword>
<evidence type="ECO:0000256" key="5">
    <source>
        <dbReference type="ARBA" id="ARBA00022448"/>
    </source>
</evidence>
<evidence type="ECO:0000256" key="18">
    <source>
        <dbReference type="ARBA" id="ARBA00051403"/>
    </source>
</evidence>
<dbReference type="GO" id="GO:0006820">
    <property type="term" value="P:monoatomic anion transport"/>
    <property type="evidence" value="ECO:0007669"/>
    <property type="project" value="TreeGrafter"/>
</dbReference>
<dbReference type="PANTHER" id="PTHR11662:SF455">
    <property type="entry name" value="GH23975P"/>
    <property type="match status" value="1"/>
</dbReference>
<evidence type="ECO:0000256" key="26">
    <source>
        <dbReference type="SAM" id="Phobius"/>
    </source>
</evidence>
<evidence type="ECO:0000313" key="29">
    <source>
        <dbReference type="Proteomes" id="UP000298663"/>
    </source>
</evidence>
<feature type="transmembrane region" description="Helical" evidence="26">
    <location>
        <begin position="36"/>
        <end position="60"/>
    </location>
</feature>
<feature type="transmembrane region" description="Helical" evidence="26">
    <location>
        <begin position="265"/>
        <end position="285"/>
    </location>
</feature>
<evidence type="ECO:0000256" key="13">
    <source>
        <dbReference type="ARBA" id="ARBA00023228"/>
    </source>
</evidence>
<dbReference type="PANTHER" id="PTHR11662">
    <property type="entry name" value="SOLUTE CARRIER FAMILY 17"/>
    <property type="match status" value="1"/>
</dbReference>
<dbReference type="EMBL" id="CM016762">
    <property type="protein sequence ID" value="TMS36059.1"/>
    <property type="molecule type" value="Genomic_DNA"/>
</dbReference>
<protein>
    <recommendedName>
        <fullName evidence="22">Sialin</fullName>
    </recommendedName>
    <alternativeName>
        <fullName evidence="25">H(+)/nitrate cotransporter</fullName>
    </alternativeName>
    <alternativeName>
        <fullName evidence="23">H(+)/sialic acid cotransporter</fullName>
    </alternativeName>
    <alternativeName>
        <fullName evidence="24">Vesicular excitatory amino acid transporter</fullName>
    </alternativeName>
</protein>
<name>A0A4U8UTT4_STECR</name>
<keyword evidence="29" id="KW-1185">Reference proteome</keyword>
<keyword evidence="11 26" id="KW-0472">Membrane</keyword>
<dbReference type="EMBL" id="AZBU02000001">
    <property type="protein sequence ID" value="TMS36059.1"/>
    <property type="molecule type" value="Genomic_DNA"/>
</dbReference>
<evidence type="ECO:0000256" key="25">
    <source>
        <dbReference type="ARBA" id="ARBA00081925"/>
    </source>
</evidence>
<evidence type="ECO:0000256" key="3">
    <source>
        <dbReference type="ARBA" id="ARBA00004638"/>
    </source>
</evidence>
<dbReference type="InterPro" id="IPR011701">
    <property type="entry name" value="MFS"/>
</dbReference>
<feature type="transmembrane region" description="Helical" evidence="26">
    <location>
        <begin position="400"/>
        <end position="424"/>
    </location>
</feature>
<evidence type="ECO:0000256" key="16">
    <source>
        <dbReference type="ARBA" id="ARBA00050554"/>
    </source>
</evidence>
<sequence length="475" mass="52706">MYSRVPTSEAEDLQLRTDESSSSLFGSEWRFERRHVVAFLAFLGFANIYAMRANLSIAIVQMTTNRTIEVNGTEQVVVAEFQHWNSVTQGFILGAFFYGYILTQIIGGILAHRSGGKLIFFIGVFGTAAFTVLTPPLAFIGKFAFIGARFMEGLLEGMTYPAMHVMWSNWAPVMERTRLATFAFSGSYFGTVVAMPLSAIIGDDFGWSFVFYFFGLVAILWCVLWCKMICEFPQEDPKISTDELTLLQKDAVGHGVYMVPWRKILTSRAVGAVVCAHFCENWGFYTMLTTLPRILSDLASYQLEKAGFVSALPYLMMGIVLLASGQMADFFRKTRHWETVHVRKLFCVGGFIGQTVFMLLASFSSSSAFLIFYLTVSIGLGGLPWASFSVNHLDLAPQYAGHLMGVSNTVATLPGMISPLIVGYVVTDGTPGEWKIIFFLTAAVYLVGAAVYGLFGSGEKEEWADDHRPFAQEMD</sequence>
<evidence type="ECO:0000313" key="28">
    <source>
        <dbReference type="EMBL" id="TMS36059.1"/>
    </source>
</evidence>
<dbReference type="Proteomes" id="UP000298663">
    <property type="component" value="Chromosome X"/>
</dbReference>
<dbReference type="GO" id="GO:0005765">
    <property type="term" value="C:lysosomal membrane"/>
    <property type="evidence" value="ECO:0007669"/>
    <property type="project" value="UniProtKB-SubCell"/>
</dbReference>
<evidence type="ECO:0000256" key="4">
    <source>
        <dbReference type="ARBA" id="ARBA00004656"/>
    </source>
</evidence>
<feature type="domain" description="Major facilitator superfamily (MFS) profile" evidence="27">
    <location>
        <begin position="36"/>
        <end position="460"/>
    </location>
</feature>
<dbReference type="Gene3D" id="1.20.1250.20">
    <property type="entry name" value="MFS general substrate transporter like domains"/>
    <property type="match status" value="2"/>
</dbReference>
<evidence type="ECO:0000256" key="21">
    <source>
        <dbReference type="ARBA" id="ARBA00056891"/>
    </source>
</evidence>
<comment type="catalytic activity">
    <reaction evidence="15">
        <text>2 nitrate(out) + H(+)(out) = 2 nitrate(in) + H(+)(in)</text>
        <dbReference type="Rhea" id="RHEA:71539"/>
        <dbReference type="ChEBI" id="CHEBI:15378"/>
        <dbReference type="ChEBI" id="CHEBI:17632"/>
    </reaction>
    <physiologicalReaction direction="left-to-right" evidence="15">
        <dbReference type="Rhea" id="RHEA:71540"/>
    </physiologicalReaction>
</comment>
<evidence type="ECO:0000256" key="1">
    <source>
        <dbReference type="ARBA" id="ARBA00004432"/>
    </source>
</evidence>
<comment type="catalytic activity">
    <reaction evidence="18">
        <text>N-acetyl-L-aspartyl-L-glutamate(out) = N-acetyl-L-aspartyl-L-glutamate(in)</text>
        <dbReference type="Rhea" id="RHEA:72599"/>
        <dbReference type="ChEBI" id="CHEBI:76931"/>
    </reaction>
    <physiologicalReaction direction="left-to-right" evidence="18">
        <dbReference type="Rhea" id="RHEA:72600"/>
    </physiologicalReaction>
</comment>
<comment type="catalytic activity">
    <reaction evidence="17">
        <text>N-acetylneuraminate(in) + H(+)(in) = N-acetylneuraminate(out) + H(+)(out)</text>
        <dbReference type="Rhea" id="RHEA:28987"/>
        <dbReference type="ChEBI" id="CHEBI:15378"/>
        <dbReference type="ChEBI" id="CHEBI:35418"/>
    </reaction>
    <physiologicalReaction direction="right-to-left" evidence="17">
        <dbReference type="Rhea" id="RHEA:28989"/>
    </physiologicalReaction>
</comment>
<evidence type="ECO:0000256" key="15">
    <source>
        <dbReference type="ARBA" id="ARBA00050101"/>
    </source>
</evidence>
<comment type="catalytic activity">
    <reaction evidence="16">
        <text>L-aspartate(out) = L-aspartate(in)</text>
        <dbReference type="Rhea" id="RHEA:66332"/>
        <dbReference type="ChEBI" id="CHEBI:29991"/>
    </reaction>
    <physiologicalReaction direction="left-to-right" evidence="16">
        <dbReference type="Rhea" id="RHEA:66333"/>
    </physiologicalReaction>
</comment>
<evidence type="ECO:0000256" key="17">
    <source>
        <dbReference type="ARBA" id="ARBA00050625"/>
    </source>
</evidence>
<feature type="transmembrane region" description="Helical" evidence="26">
    <location>
        <begin position="305"/>
        <end position="324"/>
    </location>
</feature>
<evidence type="ECO:0000256" key="2">
    <source>
        <dbReference type="ARBA" id="ARBA00004554"/>
    </source>
</evidence>
<dbReference type="InterPro" id="IPR020846">
    <property type="entry name" value="MFS_dom"/>
</dbReference>
<evidence type="ECO:0000259" key="27">
    <source>
        <dbReference type="PROSITE" id="PS50850"/>
    </source>
</evidence>
<dbReference type="OrthoDB" id="2985014at2759"/>
<keyword evidence="9 26" id="KW-1133">Transmembrane helix</keyword>
<keyword evidence="14" id="KW-0968">Cytoplasmic vesicle</keyword>
<dbReference type="Pfam" id="PF07690">
    <property type="entry name" value="MFS_1"/>
    <property type="match status" value="1"/>
</dbReference>
<proteinExistence type="predicted"/>
<keyword evidence="7 26" id="KW-0812">Transmembrane</keyword>
<comment type="function">
    <text evidence="21">Receptor for CM101, a polysaccharide produced by group B Streptococcus with antipathoangiogenic properties.</text>
</comment>
<comment type="caution">
    <text evidence="28">The sequence shown here is derived from an EMBL/GenBank/DDBJ whole genome shotgun (WGS) entry which is preliminary data.</text>
</comment>
<evidence type="ECO:0000256" key="7">
    <source>
        <dbReference type="ARBA" id="ARBA00022692"/>
    </source>
</evidence>
<feature type="transmembrane region" description="Helical" evidence="26">
    <location>
        <begin position="179"/>
        <end position="201"/>
    </location>
</feature>